<evidence type="ECO:0000256" key="1">
    <source>
        <dbReference type="SAM" id="SignalP"/>
    </source>
</evidence>
<dbReference type="HOGENOM" id="CLU_2330554_0_0_5"/>
<dbReference type="AlphaFoldDB" id="B8EP39"/>
<dbReference type="EMBL" id="CP001280">
    <property type="protein sequence ID" value="ACK49277.1"/>
    <property type="molecule type" value="Genomic_DNA"/>
</dbReference>
<dbReference type="Proteomes" id="UP000002257">
    <property type="component" value="Chromosome"/>
</dbReference>
<dbReference type="KEGG" id="msl:Msil_0298"/>
<organism evidence="2 3">
    <name type="scientific">Methylocella silvestris (strain DSM 15510 / CIP 108128 / LMG 27833 / NCIMB 13906 / BL2)</name>
    <dbReference type="NCBI Taxonomy" id="395965"/>
    <lineage>
        <taxon>Bacteria</taxon>
        <taxon>Pseudomonadati</taxon>
        <taxon>Pseudomonadota</taxon>
        <taxon>Alphaproteobacteria</taxon>
        <taxon>Hyphomicrobiales</taxon>
        <taxon>Beijerinckiaceae</taxon>
        <taxon>Methylocella</taxon>
    </lineage>
</organism>
<evidence type="ECO:0000313" key="3">
    <source>
        <dbReference type="Proteomes" id="UP000002257"/>
    </source>
</evidence>
<sequence>MSAGIVELAPCFTLENAMKKGLFAAVAFSALALTAGAASAQIEFPLLIADVQYSQPMLGVTPIETVQEGRSAFAPAPADTLTPFDEFAPIDFELEPAQ</sequence>
<accession>B8EP39</accession>
<evidence type="ECO:0000313" key="2">
    <source>
        <dbReference type="EMBL" id="ACK49277.1"/>
    </source>
</evidence>
<protein>
    <submittedName>
        <fullName evidence="2">Uncharacterized protein</fullName>
    </submittedName>
</protein>
<proteinExistence type="predicted"/>
<keyword evidence="1" id="KW-0732">Signal</keyword>
<gene>
    <name evidence="2" type="ordered locus">Msil_0298</name>
</gene>
<dbReference type="STRING" id="395965.Msil_0298"/>
<keyword evidence="3" id="KW-1185">Reference proteome</keyword>
<name>B8EP39_METSB</name>
<feature type="signal peptide" evidence="1">
    <location>
        <begin position="1"/>
        <end position="40"/>
    </location>
</feature>
<feature type="chain" id="PRO_5002868638" evidence="1">
    <location>
        <begin position="41"/>
        <end position="98"/>
    </location>
</feature>
<reference evidence="2 3" key="1">
    <citation type="journal article" date="2010" name="J. Bacteriol.">
        <title>Complete genome sequence of the aerobic facultative methanotroph Methylocella silvestris BL2.</title>
        <authorList>
            <person name="Chen Y."/>
            <person name="Crombie A."/>
            <person name="Rahman M.T."/>
            <person name="Dedysh S.N."/>
            <person name="Liesack W."/>
            <person name="Stott M.B."/>
            <person name="Alam M."/>
            <person name="Theisen A.R."/>
            <person name="Murrell J.C."/>
            <person name="Dunfield P.F."/>
        </authorList>
    </citation>
    <scope>NUCLEOTIDE SEQUENCE [LARGE SCALE GENOMIC DNA]</scope>
    <source>
        <strain evidence="3">DSM 15510 / CIP 108128 / LMG 27833 / NCIMB 13906 / BL2</strain>
    </source>
</reference>